<keyword evidence="2" id="KW-0238">DNA-binding</keyword>
<dbReference type="AlphaFoldDB" id="A0A2G5F6G7"/>
<feature type="domain" description="HTH myb-type" evidence="7">
    <location>
        <begin position="359"/>
        <end position="409"/>
    </location>
</feature>
<feature type="domain" description="Myb-like" evidence="6">
    <location>
        <begin position="459"/>
        <end position="509"/>
    </location>
</feature>
<keyword evidence="1" id="KW-0805">Transcription regulation</keyword>
<evidence type="ECO:0008006" key="10">
    <source>
        <dbReference type="Google" id="ProtNLM"/>
    </source>
</evidence>
<keyword evidence="9" id="KW-1185">Reference proteome</keyword>
<feature type="domain" description="HTH myb-type" evidence="7">
    <location>
        <begin position="301"/>
        <end position="357"/>
    </location>
</feature>
<evidence type="ECO:0000259" key="7">
    <source>
        <dbReference type="PROSITE" id="PS51294"/>
    </source>
</evidence>
<evidence type="ECO:0000259" key="6">
    <source>
        <dbReference type="PROSITE" id="PS50090"/>
    </source>
</evidence>
<dbReference type="OrthoDB" id="2143914at2759"/>
<feature type="domain" description="Myb-like" evidence="6">
    <location>
        <begin position="407"/>
        <end position="458"/>
    </location>
</feature>
<keyword evidence="3" id="KW-0804">Transcription</keyword>
<evidence type="ECO:0000313" key="9">
    <source>
        <dbReference type="Proteomes" id="UP000230069"/>
    </source>
</evidence>
<dbReference type="PROSITE" id="PS50090">
    <property type="entry name" value="MYB_LIKE"/>
    <property type="match status" value="4"/>
</dbReference>
<dbReference type="PROSITE" id="PS51294">
    <property type="entry name" value="HTH_MYB"/>
    <property type="match status" value="4"/>
</dbReference>
<evidence type="ECO:0000313" key="8">
    <source>
        <dbReference type="EMBL" id="PIA63628.1"/>
    </source>
</evidence>
<dbReference type="GO" id="GO:0042795">
    <property type="term" value="P:snRNA transcription by RNA polymerase II"/>
    <property type="evidence" value="ECO:0007669"/>
    <property type="project" value="TreeGrafter"/>
</dbReference>
<evidence type="ECO:0000256" key="5">
    <source>
        <dbReference type="SAM" id="MobiDB-lite"/>
    </source>
</evidence>
<dbReference type="Proteomes" id="UP000230069">
    <property type="component" value="Unassembled WGS sequence"/>
</dbReference>
<evidence type="ECO:0000256" key="3">
    <source>
        <dbReference type="ARBA" id="ARBA00023163"/>
    </source>
</evidence>
<feature type="region of interest" description="Disordered" evidence="5">
    <location>
        <begin position="538"/>
        <end position="590"/>
    </location>
</feature>
<dbReference type="GO" id="GO:0042796">
    <property type="term" value="P:snRNA transcription by RNA polymerase III"/>
    <property type="evidence" value="ECO:0007669"/>
    <property type="project" value="TreeGrafter"/>
</dbReference>
<dbReference type="SUPFAM" id="SSF46689">
    <property type="entry name" value="Homeodomain-like"/>
    <property type="match status" value="3"/>
</dbReference>
<dbReference type="GO" id="GO:0000978">
    <property type="term" value="F:RNA polymerase II cis-regulatory region sequence-specific DNA binding"/>
    <property type="evidence" value="ECO:0007669"/>
    <property type="project" value="TreeGrafter"/>
</dbReference>
<dbReference type="Pfam" id="PF13921">
    <property type="entry name" value="Myb_DNA-bind_6"/>
    <property type="match status" value="1"/>
</dbReference>
<evidence type="ECO:0000256" key="1">
    <source>
        <dbReference type="ARBA" id="ARBA00023015"/>
    </source>
</evidence>
<dbReference type="InterPro" id="IPR001005">
    <property type="entry name" value="SANT/Myb"/>
</dbReference>
<feature type="domain" description="HTH myb-type" evidence="7">
    <location>
        <begin position="459"/>
        <end position="513"/>
    </location>
</feature>
<dbReference type="CDD" id="cd00167">
    <property type="entry name" value="SANT"/>
    <property type="match status" value="3"/>
</dbReference>
<dbReference type="PANTHER" id="PTHR46621">
    <property type="entry name" value="SNRNA-ACTIVATING PROTEIN COMPLEX SUBUNIT 4"/>
    <property type="match status" value="1"/>
</dbReference>
<dbReference type="Pfam" id="PF00249">
    <property type="entry name" value="Myb_DNA-binding"/>
    <property type="match status" value="2"/>
</dbReference>
<dbReference type="GO" id="GO:0019185">
    <property type="term" value="C:snRNA-activating protein complex"/>
    <property type="evidence" value="ECO:0007669"/>
    <property type="project" value="TreeGrafter"/>
</dbReference>
<evidence type="ECO:0000256" key="2">
    <source>
        <dbReference type="ARBA" id="ARBA00023125"/>
    </source>
</evidence>
<dbReference type="SMART" id="SM00717">
    <property type="entry name" value="SANT"/>
    <property type="match status" value="5"/>
</dbReference>
<keyword evidence="4" id="KW-0539">Nucleus</keyword>
<dbReference type="EMBL" id="KZ305019">
    <property type="protein sequence ID" value="PIA63628.1"/>
    <property type="molecule type" value="Genomic_DNA"/>
</dbReference>
<dbReference type="InterPro" id="IPR017930">
    <property type="entry name" value="Myb_dom"/>
</dbReference>
<feature type="compositionally biased region" description="Basic residues" evidence="5">
    <location>
        <begin position="612"/>
        <end position="625"/>
    </location>
</feature>
<proteinExistence type="predicted"/>
<feature type="compositionally biased region" description="Polar residues" evidence="5">
    <location>
        <begin position="724"/>
        <end position="734"/>
    </location>
</feature>
<feature type="domain" description="Myb-like" evidence="6">
    <location>
        <begin position="301"/>
        <end position="353"/>
    </location>
</feature>
<feature type="compositionally biased region" description="Basic and acidic residues" evidence="5">
    <location>
        <begin position="735"/>
        <end position="752"/>
    </location>
</feature>
<feature type="domain" description="HTH myb-type" evidence="7">
    <location>
        <begin position="413"/>
        <end position="458"/>
    </location>
</feature>
<protein>
    <recommendedName>
        <fullName evidence="10">MYB transcription factor</fullName>
    </recommendedName>
</protein>
<feature type="compositionally biased region" description="Basic residues" evidence="5">
    <location>
        <begin position="683"/>
        <end position="697"/>
    </location>
</feature>
<dbReference type="PANTHER" id="PTHR46621:SF1">
    <property type="entry name" value="SNRNA-ACTIVATING PROTEIN COMPLEX SUBUNIT 4"/>
    <property type="match status" value="1"/>
</dbReference>
<name>A0A2G5F6G7_AQUCA</name>
<reference evidence="8 9" key="1">
    <citation type="submission" date="2017-09" db="EMBL/GenBank/DDBJ databases">
        <title>WGS assembly of Aquilegia coerulea Goldsmith.</title>
        <authorList>
            <person name="Hodges S."/>
            <person name="Kramer E."/>
            <person name="Nordborg M."/>
            <person name="Tomkins J."/>
            <person name="Borevitz J."/>
            <person name="Derieg N."/>
            <person name="Yan J."/>
            <person name="Mihaltcheva S."/>
            <person name="Hayes R.D."/>
            <person name="Rokhsar D."/>
        </authorList>
    </citation>
    <scope>NUCLEOTIDE SEQUENCE [LARGE SCALE GENOMIC DNA]</scope>
    <source>
        <strain evidence="9">cv. Goldsmith</strain>
    </source>
</reference>
<dbReference type="InterPro" id="IPR009057">
    <property type="entry name" value="Homeodomain-like_sf"/>
</dbReference>
<dbReference type="InterPro" id="IPR051575">
    <property type="entry name" value="Myb-like_DNA-bd"/>
</dbReference>
<dbReference type="Gene3D" id="1.10.10.60">
    <property type="entry name" value="Homeodomain-like"/>
    <property type="match status" value="4"/>
</dbReference>
<accession>A0A2G5F6G7</accession>
<dbReference type="GO" id="GO:0001006">
    <property type="term" value="F:RNA polymerase III type 3 promoter sequence-specific DNA binding"/>
    <property type="evidence" value="ECO:0007669"/>
    <property type="project" value="TreeGrafter"/>
</dbReference>
<feature type="non-terminal residue" evidence="8">
    <location>
        <position position="1"/>
    </location>
</feature>
<feature type="domain" description="Myb-like" evidence="6">
    <location>
        <begin position="354"/>
        <end position="405"/>
    </location>
</feature>
<sequence length="752" mass="85492">DDDSETLGAIEKRFSIYGSDCPIENLESLLSKPELVHTTSTDLESEATNILSITKPSPQALDKALTDPQQARSYSQTSESRFSLVSSGFLNHNTVYTFFHAIKKNRSIQTCIRNKMIEIKVMLKEIKEHLRILKKFNFLCKTKTERAAYVKKDVNALLVSVRKSTDSQNSKVNDKKLPALFNGPVENPHVANYRMVLMKFPVSLHRNKWSEKDKENLRRGIEQQFQEMLFQKSVEVYSGADECSGDSNTFDNVVTSISDIEITPEKIRSFLPKVDWQRLASMYASGRSGAECETRWVNNEDPLINHNSWSNTEDKELISIVQNSGIYNWIEIATTLGTNRTPFQCLARYQRSLNCHIMKQEWTAEDDAQLCEAVEACGENDWQQVASKLERRTGVQCSNRWMKTLNPARERVGRWTVEEDRHLKVAVMLFKPKMWHKIAQFVSGRTQVQCRERWVNVLDPSLNLQEWTEEEDTKLKAAIVEHGHCWSKVAASVAPRTDNQCRRRWKILLPHEVPLLQAARRIEKSSLISNFVDREEERPGLSSSDFLPLPGIDAPEAENGTSSKEKNTKSSTTTYKAICEKSPTEAPLSKEASMMIHDDIVEPFGGDDSVSKNKKTHKLQLKRKRCSEPAHVLNQELPRSLQPSSDGTSSKKKTQPRTPGDGTKGLQDDSVLADSSRTDVLLTKRRKVPKPPSKRNKSTASAKHQEPLSPELPTISRMTALEPTINNSDRSYFTQKEEACSPRQLDDCFKFS</sequence>
<gene>
    <name evidence="8" type="ORF">AQUCO_00201161v1</name>
</gene>
<evidence type="ECO:0000256" key="4">
    <source>
        <dbReference type="ARBA" id="ARBA00023242"/>
    </source>
</evidence>
<feature type="region of interest" description="Disordered" evidence="5">
    <location>
        <begin position="602"/>
        <end position="752"/>
    </location>
</feature>
<organism evidence="8 9">
    <name type="scientific">Aquilegia coerulea</name>
    <name type="common">Rocky mountain columbine</name>
    <dbReference type="NCBI Taxonomy" id="218851"/>
    <lineage>
        <taxon>Eukaryota</taxon>
        <taxon>Viridiplantae</taxon>
        <taxon>Streptophyta</taxon>
        <taxon>Embryophyta</taxon>
        <taxon>Tracheophyta</taxon>
        <taxon>Spermatophyta</taxon>
        <taxon>Magnoliopsida</taxon>
        <taxon>Ranunculales</taxon>
        <taxon>Ranunculaceae</taxon>
        <taxon>Thalictroideae</taxon>
        <taxon>Aquilegia</taxon>
    </lineage>
</organism>